<dbReference type="Pfam" id="PF03124">
    <property type="entry name" value="EXS"/>
    <property type="match status" value="1"/>
</dbReference>
<dbReference type="Proteomes" id="UP000281553">
    <property type="component" value="Unassembled WGS sequence"/>
</dbReference>
<organism evidence="7 8">
    <name type="scientific">Dibothriocephalus latus</name>
    <name type="common">Fish tapeworm</name>
    <name type="synonym">Diphyllobothrium latum</name>
    <dbReference type="NCBI Taxonomy" id="60516"/>
    <lineage>
        <taxon>Eukaryota</taxon>
        <taxon>Metazoa</taxon>
        <taxon>Spiralia</taxon>
        <taxon>Lophotrochozoa</taxon>
        <taxon>Platyhelminthes</taxon>
        <taxon>Cestoda</taxon>
        <taxon>Eucestoda</taxon>
        <taxon>Diphyllobothriidea</taxon>
        <taxon>Diphyllobothriidae</taxon>
        <taxon>Dibothriocephalus</taxon>
    </lineage>
</organism>
<evidence type="ECO:0000313" key="7">
    <source>
        <dbReference type="EMBL" id="VDN12099.1"/>
    </source>
</evidence>
<dbReference type="OrthoDB" id="6281077at2759"/>
<feature type="compositionally biased region" description="Basic and acidic residues" evidence="5">
    <location>
        <begin position="167"/>
        <end position="176"/>
    </location>
</feature>
<comment type="subcellular location">
    <subcellularLocation>
        <location evidence="1">Membrane</location>
        <topology evidence="1">Multi-pass membrane protein</topology>
    </subcellularLocation>
</comment>
<name>A0A3P7NSY9_DIBLA</name>
<evidence type="ECO:0000256" key="2">
    <source>
        <dbReference type="ARBA" id="ARBA00022692"/>
    </source>
</evidence>
<reference evidence="7 8" key="1">
    <citation type="submission" date="2018-11" db="EMBL/GenBank/DDBJ databases">
        <authorList>
            <consortium name="Pathogen Informatics"/>
        </authorList>
    </citation>
    <scope>NUCLEOTIDE SEQUENCE [LARGE SCALE GENOMIC DNA]</scope>
</reference>
<dbReference type="AlphaFoldDB" id="A0A3P7NSY9"/>
<dbReference type="PANTHER" id="PTHR10783:SF103">
    <property type="entry name" value="SOLUTE CARRIER FAMILY 53 MEMBER 1"/>
    <property type="match status" value="1"/>
</dbReference>
<accession>A0A3P7NSY9</accession>
<feature type="domain" description="EXS" evidence="6">
    <location>
        <begin position="1"/>
        <end position="129"/>
    </location>
</feature>
<dbReference type="GO" id="GO:0016036">
    <property type="term" value="P:cellular response to phosphate starvation"/>
    <property type="evidence" value="ECO:0007669"/>
    <property type="project" value="TreeGrafter"/>
</dbReference>
<keyword evidence="2" id="KW-0812">Transmembrane</keyword>
<evidence type="ECO:0000256" key="1">
    <source>
        <dbReference type="ARBA" id="ARBA00004141"/>
    </source>
</evidence>
<evidence type="ECO:0000256" key="5">
    <source>
        <dbReference type="SAM" id="MobiDB-lite"/>
    </source>
</evidence>
<dbReference type="PROSITE" id="PS51380">
    <property type="entry name" value="EXS"/>
    <property type="match status" value="1"/>
</dbReference>
<evidence type="ECO:0000256" key="4">
    <source>
        <dbReference type="ARBA" id="ARBA00023136"/>
    </source>
</evidence>
<feature type="non-terminal residue" evidence="7">
    <location>
        <position position="243"/>
    </location>
</feature>
<dbReference type="InterPro" id="IPR004342">
    <property type="entry name" value="EXS_C"/>
</dbReference>
<evidence type="ECO:0000313" key="8">
    <source>
        <dbReference type="Proteomes" id="UP000281553"/>
    </source>
</evidence>
<sequence>MVLCSVISSTCTYSWDVIMDWGLLDCKAKDNPGLRDELVYRFRAYYYCAVLEDLIIRFSWAVNLSFKYAYVVEIEIVKTVVLFAEVSRRIIWNFFRLENEHLNNCGNFRAVRDIFVTPIRKSMFVAINKDSMVTNASNLRNGNALGGKQRLPRQPYEDDDDDGGTLRTDDVLDGHPYHKAPPPQVKGEYATMTNPVTSTVNSKSLWHYLRELYFKNRTEQRRKQGIEVISNMESALRAVDHQT</sequence>
<keyword evidence="8" id="KW-1185">Reference proteome</keyword>
<proteinExistence type="predicted"/>
<dbReference type="GO" id="GO:0005886">
    <property type="term" value="C:plasma membrane"/>
    <property type="evidence" value="ECO:0007669"/>
    <property type="project" value="TreeGrafter"/>
</dbReference>
<dbReference type="GO" id="GO:0000822">
    <property type="term" value="F:inositol hexakisphosphate binding"/>
    <property type="evidence" value="ECO:0007669"/>
    <property type="project" value="TreeGrafter"/>
</dbReference>
<keyword evidence="4" id="KW-0472">Membrane</keyword>
<dbReference type="GO" id="GO:0005794">
    <property type="term" value="C:Golgi apparatus"/>
    <property type="evidence" value="ECO:0007669"/>
    <property type="project" value="TreeGrafter"/>
</dbReference>
<evidence type="ECO:0000259" key="6">
    <source>
        <dbReference type="PROSITE" id="PS51380"/>
    </source>
</evidence>
<feature type="region of interest" description="Disordered" evidence="5">
    <location>
        <begin position="138"/>
        <end position="189"/>
    </location>
</feature>
<keyword evidence="3" id="KW-1133">Transmembrane helix</keyword>
<dbReference type="PANTHER" id="PTHR10783">
    <property type="entry name" value="XENOTROPIC AND POLYTROPIC RETROVIRUS RECEPTOR 1-RELATED"/>
    <property type="match status" value="1"/>
</dbReference>
<dbReference type="GO" id="GO:0006817">
    <property type="term" value="P:phosphate ion transport"/>
    <property type="evidence" value="ECO:0007669"/>
    <property type="project" value="TreeGrafter"/>
</dbReference>
<gene>
    <name evidence="7" type="ORF">DILT_LOCUS7930</name>
</gene>
<protein>
    <recommendedName>
        <fullName evidence="6">EXS domain-containing protein</fullName>
    </recommendedName>
</protein>
<dbReference type="EMBL" id="UYRU01053016">
    <property type="protein sequence ID" value="VDN12099.1"/>
    <property type="molecule type" value="Genomic_DNA"/>
</dbReference>
<evidence type="ECO:0000256" key="3">
    <source>
        <dbReference type="ARBA" id="ARBA00022989"/>
    </source>
</evidence>